<dbReference type="Proteomes" id="UP000003374">
    <property type="component" value="Unassembled WGS sequence"/>
</dbReference>
<feature type="domain" description="Coenzyme Q-binding protein COQ10 START" evidence="3">
    <location>
        <begin position="10"/>
        <end position="134"/>
    </location>
</feature>
<name>A4BQ94_9GAMM</name>
<organism evidence="4 5">
    <name type="scientific">Nitrococcus mobilis Nb-231</name>
    <dbReference type="NCBI Taxonomy" id="314278"/>
    <lineage>
        <taxon>Bacteria</taxon>
        <taxon>Pseudomonadati</taxon>
        <taxon>Pseudomonadota</taxon>
        <taxon>Gammaproteobacteria</taxon>
        <taxon>Chromatiales</taxon>
        <taxon>Ectothiorhodospiraceae</taxon>
        <taxon>Nitrococcus</taxon>
    </lineage>
</organism>
<dbReference type="GO" id="GO:0045333">
    <property type="term" value="P:cellular respiration"/>
    <property type="evidence" value="ECO:0007669"/>
    <property type="project" value="InterPro"/>
</dbReference>
<dbReference type="EMBL" id="AAOF01000004">
    <property type="protein sequence ID" value="EAR22249.1"/>
    <property type="molecule type" value="Genomic_DNA"/>
</dbReference>
<comment type="similarity">
    <text evidence="1">Belongs to the ribosome association toxin RatA family.</text>
</comment>
<dbReference type="HOGENOM" id="CLU_079653_3_1_6"/>
<dbReference type="GO" id="GO:0048039">
    <property type="term" value="F:ubiquinone binding"/>
    <property type="evidence" value="ECO:0007669"/>
    <property type="project" value="InterPro"/>
</dbReference>
<dbReference type="STRING" id="314278.NB231_05050"/>
<dbReference type="eggNOG" id="COG2867">
    <property type="taxonomic scope" value="Bacteria"/>
</dbReference>
<evidence type="ECO:0000313" key="4">
    <source>
        <dbReference type="EMBL" id="EAR22249.1"/>
    </source>
</evidence>
<dbReference type="InterPro" id="IPR044996">
    <property type="entry name" value="COQ10-like"/>
</dbReference>
<evidence type="ECO:0000313" key="5">
    <source>
        <dbReference type="Proteomes" id="UP000003374"/>
    </source>
</evidence>
<dbReference type="InterPro" id="IPR023393">
    <property type="entry name" value="START-like_dom_sf"/>
</dbReference>
<dbReference type="PANTHER" id="PTHR12901">
    <property type="entry name" value="SPERM PROTEIN HOMOLOG"/>
    <property type="match status" value="1"/>
</dbReference>
<accession>A4BQ94</accession>
<evidence type="ECO:0000256" key="2">
    <source>
        <dbReference type="ARBA" id="ARBA00022649"/>
    </source>
</evidence>
<evidence type="ECO:0000259" key="3">
    <source>
        <dbReference type="Pfam" id="PF03364"/>
    </source>
</evidence>
<proteinExistence type="inferred from homology"/>
<keyword evidence="2" id="KW-1277">Toxin-antitoxin system</keyword>
<protein>
    <recommendedName>
        <fullName evidence="3">Coenzyme Q-binding protein COQ10 START domain-containing protein</fullName>
    </recommendedName>
</protein>
<dbReference type="RefSeq" id="WP_005000259.1">
    <property type="nucleotide sequence ID" value="NZ_CH672427.1"/>
</dbReference>
<dbReference type="Pfam" id="PF03364">
    <property type="entry name" value="Polyketide_cyc"/>
    <property type="match status" value="1"/>
</dbReference>
<evidence type="ECO:0000256" key="1">
    <source>
        <dbReference type="ARBA" id="ARBA00008918"/>
    </source>
</evidence>
<reference evidence="4 5" key="1">
    <citation type="submission" date="2006-02" db="EMBL/GenBank/DDBJ databases">
        <authorList>
            <person name="Waterbury J."/>
            <person name="Ferriera S."/>
            <person name="Johnson J."/>
            <person name="Kravitz S."/>
            <person name="Halpern A."/>
            <person name="Remington K."/>
            <person name="Beeson K."/>
            <person name="Tran B."/>
            <person name="Rogers Y.-H."/>
            <person name="Friedman R."/>
            <person name="Venter J.C."/>
        </authorList>
    </citation>
    <scope>NUCLEOTIDE SEQUENCE [LARGE SCALE GENOMIC DNA]</scope>
    <source>
        <strain evidence="4 5">Nb-231</strain>
    </source>
</reference>
<dbReference type="SUPFAM" id="SSF55961">
    <property type="entry name" value="Bet v1-like"/>
    <property type="match status" value="1"/>
</dbReference>
<dbReference type="AlphaFoldDB" id="A4BQ94"/>
<sequence>MTLVSRSALVPYSSEVMFRLVEDVDAYHHFLPWCKESRILHRDEDCVRAMIVVSKSGLEKSFTTQNRLHPSKMIDIRLVEGPFRHLNGFWSFHGLPDNACKVALDLEFEFANRLLGMAFGRVFHQMANTLVDSFVHRADELYGAPDAAY</sequence>
<gene>
    <name evidence="4" type="ORF">NB231_05050</name>
</gene>
<dbReference type="CDD" id="cd07813">
    <property type="entry name" value="COQ10p_like"/>
    <property type="match status" value="1"/>
</dbReference>
<keyword evidence="5" id="KW-1185">Reference proteome</keyword>
<dbReference type="OrthoDB" id="9804759at2"/>
<dbReference type="PANTHER" id="PTHR12901:SF10">
    <property type="entry name" value="COENZYME Q-BINDING PROTEIN COQ10, MITOCHONDRIAL"/>
    <property type="match status" value="1"/>
</dbReference>
<dbReference type="Gene3D" id="3.30.530.20">
    <property type="match status" value="1"/>
</dbReference>
<comment type="caution">
    <text evidence="4">The sequence shown here is derived from an EMBL/GenBank/DDBJ whole genome shotgun (WGS) entry which is preliminary data.</text>
</comment>
<dbReference type="InterPro" id="IPR005031">
    <property type="entry name" value="COQ10_START"/>
</dbReference>